<reference evidence="2" key="1">
    <citation type="journal article" date="2019" name="Int. J. Syst. Evol. Microbiol.">
        <title>The Global Catalogue of Microorganisms (GCM) 10K type strain sequencing project: providing services to taxonomists for standard genome sequencing and annotation.</title>
        <authorList>
            <consortium name="The Broad Institute Genomics Platform"/>
            <consortium name="The Broad Institute Genome Sequencing Center for Infectious Disease"/>
            <person name="Wu L."/>
            <person name="Ma J."/>
        </authorList>
    </citation>
    <scope>NUCLEOTIDE SEQUENCE [LARGE SCALE GENOMIC DNA]</scope>
    <source>
        <strain evidence="2">JCM 18514</strain>
    </source>
</reference>
<dbReference type="EMBL" id="BAABKK010000012">
    <property type="protein sequence ID" value="GAA5194580.1"/>
    <property type="molecule type" value="Genomic_DNA"/>
</dbReference>
<evidence type="ECO:0008006" key="3">
    <source>
        <dbReference type="Google" id="ProtNLM"/>
    </source>
</evidence>
<keyword evidence="2" id="KW-1185">Reference proteome</keyword>
<dbReference type="SUPFAM" id="SSF47598">
    <property type="entry name" value="Ribbon-helix-helix"/>
    <property type="match status" value="1"/>
</dbReference>
<accession>A0ABP9SG70</accession>
<protein>
    <recommendedName>
        <fullName evidence="3">Ribbon-helix-helix protein CopG domain-containing protein</fullName>
    </recommendedName>
</protein>
<gene>
    <name evidence="1" type="ORF">GCM10023346_22390</name>
</gene>
<comment type="caution">
    <text evidence="1">The sequence shown here is derived from an EMBL/GenBank/DDBJ whole genome shotgun (WGS) entry which is preliminary data.</text>
</comment>
<sequence>MSAGTPRHTIRVSDELWNEAHSKALREGTSVSELIRTRLRDYVAAPVEHRHTIGDSLVYLVPNALDDLHGPATGTVELPLHLDWGPEKSYNVDDDGSCSVLYQLTLQNSGSVGEICRIVHPGRLTALWPTMILPPRCRQLWETSFPQLPATREAKEHPSWTTLSV</sequence>
<dbReference type="RefSeq" id="WP_345449444.1">
    <property type="nucleotide sequence ID" value="NZ_BAABKK010000012.1"/>
</dbReference>
<dbReference type="Proteomes" id="UP001500200">
    <property type="component" value="Unassembled WGS sequence"/>
</dbReference>
<evidence type="ECO:0000313" key="1">
    <source>
        <dbReference type="EMBL" id="GAA5194580.1"/>
    </source>
</evidence>
<name>A0ABP9SG70_9MICC</name>
<proteinExistence type="predicted"/>
<dbReference type="InterPro" id="IPR010985">
    <property type="entry name" value="Ribbon_hlx_hlx"/>
</dbReference>
<evidence type="ECO:0000313" key="2">
    <source>
        <dbReference type="Proteomes" id="UP001500200"/>
    </source>
</evidence>
<organism evidence="1 2">
    <name type="scientific">Arthrobacter gyeryongensis</name>
    <dbReference type="NCBI Taxonomy" id="1650592"/>
    <lineage>
        <taxon>Bacteria</taxon>
        <taxon>Bacillati</taxon>
        <taxon>Actinomycetota</taxon>
        <taxon>Actinomycetes</taxon>
        <taxon>Micrococcales</taxon>
        <taxon>Micrococcaceae</taxon>
        <taxon>Arthrobacter</taxon>
    </lineage>
</organism>